<keyword evidence="2" id="KW-1185">Reference proteome</keyword>
<accession>A0AAE3AV97</accession>
<organism evidence="1 2">
    <name type="scientific">Gallintestinimicrobium propionicum</name>
    <dbReference type="NCBI Taxonomy" id="2981770"/>
    <lineage>
        <taxon>Bacteria</taxon>
        <taxon>Bacillati</taxon>
        <taxon>Bacillota</taxon>
        <taxon>Clostridia</taxon>
        <taxon>Lachnospirales</taxon>
        <taxon>Lachnospiraceae</taxon>
        <taxon>Gallintestinimicrobium</taxon>
    </lineage>
</organism>
<dbReference type="EMBL" id="JAJEQF010000001">
    <property type="protein sequence ID" value="MCC2166160.1"/>
    <property type="molecule type" value="Genomic_DNA"/>
</dbReference>
<dbReference type="RefSeq" id="WP_308727400.1">
    <property type="nucleotide sequence ID" value="NZ_JAJEQF010000001.1"/>
</dbReference>
<dbReference type="AlphaFoldDB" id="A0AAE3AV97"/>
<dbReference type="Proteomes" id="UP001199355">
    <property type="component" value="Unassembled WGS sequence"/>
</dbReference>
<name>A0AAE3AV97_9FIRM</name>
<reference evidence="1 2" key="1">
    <citation type="submission" date="2021-10" db="EMBL/GenBank/DDBJ databases">
        <title>Anaerobic single-cell dispensing facilitates the cultivation of human gut bacteria.</title>
        <authorList>
            <person name="Afrizal A."/>
        </authorList>
    </citation>
    <scope>NUCLEOTIDE SEQUENCE [LARGE SCALE GENOMIC DNA]</scope>
    <source>
        <strain evidence="1 2">CLA-AA-H244</strain>
    </source>
</reference>
<sequence>MAFFTDVMTVYNYRRDVDGEHWARSVIRGVQWRHGKRRVSADKGVFTDEPEESVTVDFTRTYQRNPLYVSPQEYASLEDKGGFWTLNPADGTDFIVCGEVAQEIGDGYSISQLKKDFDAYVIVSVSDNRNRNRLKHIRVVAK</sequence>
<protein>
    <submittedName>
        <fullName evidence="1">Uncharacterized protein</fullName>
    </submittedName>
</protein>
<gene>
    <name evidence="1" type="ORF">LKD45_00335</name>
</gene>
<evidence type="ECO:0000313" key="2">
    <source>
        <dbReference type="Proteomes" id="UP001199355"/>
    </source>
</evidence>
<proteinExistence type="predicted"/>
<evidence type="ECO:0000313" key="1">
    <source>
        <dbReference type="EMBL" id="MCC2166160.1"/>
    </source>
</evidence>
<comment type="caution">
    <text evidence="1">The sequence shown here is derived from an EMBL/GenBank/DDBJ whole genome shotgun (WGS) entry which is preliminary data.</text>
</comment>